<evidence type="ECO:0000256" key="1">
    <source>
        <dbReference type="ARBA" id="ARBA00007613"/>
    </source>
</evidence>
<dbReference type="Proteomes" id="UP000244162">
    <property type="component" value="Unassembled WGS sequence"/>
</dbReference>
<comment type="similarity">
    <text evidence="1 2">Belongs to the outer membrane factor (OMF) (TC 1.B.17) family.</text>
</comment>
<feature type="signal peptide" evidence="2">
    <location>
        <begin position="1"/>
        <end position="21"/>
    </location>
</feature>
<dbReference type="PANTHER" id="PTHR30203">
    <property type="entry name" value="OUTER MEMBRANE CATION EFFLUX PROTEIN"/>
    <property type="match status" value="1"/>
</dbReference>
<name>A0A2T5G365_9SPHN</name>
<evidence type="ECO:0000313" key="4">
    <source>
        <dbReference type="Proteomes" id="UP000244162"/>
    </source>
</evidence>
<evidence type="ECO:0000313" key="3">
    <source>
        <dbReference type="EMBL" id="PTQ13570.1"/>
    </source>
</evidence>
<dbReference type="PROSITE" id="PS51257">
    <property type="entry name" value="PROKAR_LIPOPROTEIN"/>
    <property type="match status" value="1"/>
</dbReference>
<dbReference type="Pfam" id="PF02321">
    <property type="entry name" value="OEP"/>
    <property type="match status" value="2"/>
</dbReference>
<keyword evidence="2" id="KW-0564">Palmitate</keyword>
<keyword evidence="2" id="KW-0732">Signal</keyword>
<dbReference type="AlphaFoldDB" id="A0A2T5G365"/>
<keyword evidence="2" id="KW-0449">Lipoprotein</keyword>
<sequence>MRAARAAILLAATALAGCATAPDYQPPASVAPAAYREAGPWTSATPMDGMPRGAWWRAFGDPVLDDLESRIERASPTLAAALARYDQAVALVRRAGTDYYPEVNVGGAASRERLSGRRPLAQGRSATFNDFSLDGTLSYEADLWGRVRNSVRAARADAEGDAADLASVRLSLQASLADAYFRLRGLDAQAALLRQTVAAYERAYDLTLTRHDGGIASGMDVSRARTLLSNARADLSQVANERAAVEHGIAALVGEVASSFSIPAAVQPLAPPDVPAGAPSALLQRRPDIAEAERRMAAANARIGVARSAFFPTVTLGLAGGFEAASGSLLSTPASYWALGPLSAMLNLFDGGRRRAEVQNARALFEEASADYRAAVLAAFREVEDGLASARHLATQAKDQRDAAAAAARTEDLALTRYRDGASDYLEVVIAQTASLDAQRTSLIIQTERMRTAVALIRALGGDYGAGGALSG</sequence>
<gene>
    <name evidence="3" type="ORF">CLG96_03035</name>
</gene>
<dbReference type="EMBL" id="NWBU01000004">
    <property type="protein sequence ID" value="PTQ13570.1"/>
    <property type="molecule type" value="Genomic_DNA"/>
</dbReference>
<evidence type="ECO:0000256" key="2">
    <source>
        <dbReference type="RuleBase" id="RU362097"/>
    </source>
</evidence>
<comment type="subcellular location">
    <subcellularLocation>
        <location evidence="2">Cell membrane</location>
        <topology evidence="2">Lipid-anchor</topology>
    </subcellularLocation>
</comment>
<dbReference type="OrthoDB" id="9783100at2"/>
<dbReference type="Gene3D" id="1.20.1600.10">
    <property type="entry name" value="Outer membrane efflux proteins (OEP)"/>
    <property type="match status" value="1"/>
</dbReference>
<keyword evidence="2" id="KW-0472">Membrane</keyword>
<feature type="chain" id="PRO_5015371793" evidence="2">
    <location>
        <begin position="22"/>
        <end position="472"/>
    </location>
</feature>
<comment type="caution">
    <text evidence="3">The sequence shown here is derived from an EMBL/GenBank/DDBJ whole genome shotgun (WGS) entry which is preliminary data.</text>
</comment>
<dbReference type="GO" id="GO:0005886">
    <property type="term" value="C:plasma membrane"/>
    <property type="evidence" value="ECO:0007669"/>
    <property type="project" value="UniProtKB-SubCell"/>
</dbReference>
<dbReference type="GO" id="GO:0015562">
    <property type="term" value="F:efflux transmembrane transporter activity"/>
    <property type="evidence" value="ECO:0007669"/>
    <property type="project" value="InterPro"/>
</dbReference>
<dbReference type="Gene3D" id="2.20.200.10">
    <property type="entry name" value="Outer membrane efflux proteins (OEP)"/>
    <property type="match status" value="1"/>
</dbReference>
<reference evidence="3 4" key="1">
    <citation type="submission" date="2017-09" db="EMBL/GenBank/DDBJ databases">
        <title>Sphingomonas panjinensis sp.nov., isolated from oil-contaminated soil.</title>
        <authorList>
            <person name="Wang L."/>
            <person name="Chen L."/>
        </authorList>
    </citation>
    <scope>NUCLEOTIDE SEQUENCE [LARGE SCALE GENOMIC DNA]</scope>
    <source>
        <strain evidence="3 4">FW-11</strain>
    </source>
</reference>
<dbReference type="InterPro" id="IPR003423">
    <property type="entry name" value="OMP_efflux"/>
</dbReference>
<dbReference type="PANTHER" id="PTHR30203:SF33">
    <property type="entry name" value="BLR4455 PROTEIN"/>
    <property type="match status" value="1"/>
</dbReference>
<keyword evidence="4" id="KW-1185">Reference proteome</keyword>
<proteinExistence type="inferred from homology"/>
<keyword evidence="2" id="KW-1134">Transmembrane beta strand</keyword>
<dbReference type="SUPFAM" id="SSF56954">
    <property type="entry name" value="Outer membrane efflux proteins (OEP)"/>
    <property type="match status" value="1"/>
</dbReference>
<keyword evidence="2" id="KW-0812">Transmembrane</keyword>
<protein>
    <submittedName>
        <fullName evidence="3">RND transporter</fullName>
    </submittedName>
</protein>
<dbReference type="NCBIfam" id="TIGR01845">
    <property type="entry name" value="outer_NodT"/>
    <property type="match status" value="1"/>
</dbReference>
<accession>A0A2T5G365</accession>
<organism evidence="3 4">
    <name type="scientific">Sphingomonas oleivorans</name>
    <dbReference type="NCBI Taxonomy" id="1735121"/>
    <lineage>
        <taxon>Bacteria</taxon>
        <taxon>Pseudomonadati</taxon>
        <taxon>Pseudomonadota</taxon>
        <taxon>Alphaproteobacteria</taxon>
        <taxon>Sphingomonadales</taxon>
        <taxon>Sphingomonadaceae</taxon>
        <taxon>Sphingomonas</taxon>
    </lineage>
</organism>
<dbReference type="InterPro" id="IPR010131">
    <property type="entry name" value="MdtP/NodT-like"/>
</dbReference>
<dbReference type="RefSeq" id="WP_107966806.1">
    <property type="nucleotide sequence ID" value="NZ_NWBU01000004.1"/>
</dbReference>